<keyword evidence="1" id="KW-0732">Signal</keyword>
<dbReference type="KEGG" id="dov:DSCO28_18600"/>
<feature type="chain" id="PRO_5024332647" evidence="1">
    <location>
        <begin position="23"/>
        <end position="481"/>
    </location>
</feature>
<proteinExistence type="predicted"/>
<dbReference type="Proteomes" id="UP000425960">
    <property type="component" value="Chromosome"/>
</dbReference>
<evidence type="ECO:0000313" key="2">
    <source>
        <dbReference type="EMBL" id="BBO81294.1"/>
    </source>
</evidence>
<dbReference type="EMBL" id="AP021876">
    <property type="protein sequence ID" value="BBO81294.1"/>
    <property type="molecule type" value="Genomic_DNA"/>
</dbReference>
<dbReference type="RefSeq" id="WP_155322036.1">
    <property type="nucleotide sequence ID" value="NZ_AP021876.1"/>
</dbReference>
<sequence>MKSFKLYSIIAYLMLGATSAFAATSITQYGITWTFDKNYTVGQFANGDYYVVDPGSGVVITNVSNEFHAGTDLSTVDYDGTSLNVGAWSYSNQNPTQGWDSRMSGYNSAYNINKHLPYTLTSGNCLCTIESWLPTDPGTPYTGTRTRPSSKVFAILTCMSSDVGSTAFRPSYATGQKTIYYTTDLQTSLLPDLDAIPSTPLLSTVENYVKRPWVDLTYEYGSEYWRPNENFGIEEAYDSCTYQQKITNKYNDAILRLCIDSGDRTNLLYYLVQIGIDYYGLYQNGATWPSDGGHQMGYKFPILFSGLMLNDSGMLAIGELDVNDSSGRAYFQEDGDHFYVDQTAVDITNDDDWPTSGVDTRATLTPYTTDDIGTPEWGYRHSYQPHRDNADFTATYREINSGAGVGTALSALIFGLKTTWNHDAFFDYQDRYSKWPSNFYTKYTYVSQFTLEMWKAYRDGAPYVGYSKNLISKPTNLHIVE</sequence>
<name>A0A5K7ZIR9_9BACT</name>
<gene>
    <name evidence="2" type="ORF">DSCO28_18600</name>
</gene>
<protein>
    <submittedName>
        <fullName evidence="2">Uncharacterized protein</fullName>
    </submittedName>
</protein>
<evidence type="ECO:0000256" key="1">
    <source>
        <dbReference type="SAM" id="SignalP"/>
    </source>
</evidence>
<reference evidence="2 3" key="1">
    <citation type="submission" date="2019-11" db="EMBL/GenBank/DDBJ databases">
        <title>Comparative genomics of hydrocarbon-degrading Desulfosarcina strains.</title>
        <authorList>
            <person name="Watanabe M."/>
            <person name="Kojima H."/>
            <person name="Fukui M."/>
        </authorList>
    </citation>
    <scope>NUCLEOTIDE SEQUENCE [LARGE SCALE GENOMIC DNA]</scope>
    <source>
        <strain evidence="2 3">28bB2T</strain>
    </source>
</reference>
<accession>A0A5K7ZIR9</accession>
<feature type="signal peptide" evidence="1">
    <location>
        <begin position="1"/>
        <end position="22"/>
    </location>
</feature>
<organism evidence="2 3">
    <name type="scientific">Desulfosarcina ovata subsp. sediminis</name>
    <dbReference type="NCBI Taxonomy" id="885957"/>
    <lineage>
        <taxon>Bacteria</taxon>
        <taxon>Pseudomonadati</taxon>
        <taxon>Thermodesulfobacteriota</taxon>
        <taxon>Desulfobacteria</taxon>
        <taxon>Desulfobacterales</taxon>
        <taxon>Desulfosarcinaceae</taxon>
        <taxon>Desulfosarcina</taxon>
    </lineage>
</organism>
<evidence type="ECO:0000313" key="3">
    <source>
        <dbReference type="Proteomes" id="UP000425960"/>
    </source>
</evidence>
<dbReference type="AlphaFoldDB" id="A0A5K7ZIR9"/>